<evidence type="ECO:0000313" key="12">
    <source>
        <dbReference type="Proteomes" id="UP000886852"/>
    </source>
</evidence>
<proteinExistence type="inferred from homology"/>
<comment type="caution">
    <text evidence="11">The sequence shown here is derived from an EMBL/GenBank/DDBJ whole genome shotgun (WGS) entry which is preliminary data.</text>
</comment>
<evidence type="ECO:0000256" key="6">
    <source>
        <dbReference type="ARBA" id="ARBA00022723"/>
    </source>
</evidence>
<evidence type="ECO:0000256" key="5">
    <source>
        <dbReference type="ARBA" id="ARBA00022694"/>
    </source>
</evidence>
<dbReference type="Proteomes" id="UP000886852">
    <property type="component" value="Unassembled WGS sequence"/>
</dbReference>
<name>A0A9D1MXA2_9BACT</name>
<evidence type="ECO:0000256" key="8">
    <source>
        <dbReference type="ARBA" id="ARBA00022840"/>
    </source>
</evidence>
<evidence type="ECO:0000256" key="3">
    <source>
        <dbReference type="ARBA" id="ARBA00019010"/>
    </source>
</evidence>
<dbReference type="NCBIfam" id="TIGR00150">
    <property type="entry name" value="T6A_YjeE"/>
    <property type="match status" value="1"/>
</dbReference>
<dbReference type="Pfam" id="PF02367">
    <property type="entry name" value="TsaE"/>
    <property type="match status" value="1"/>
</dbReference>
<evidence type="ECO:0000256" key="9">
    <source>
        <dbReference type="ARBA" id="ARBA00022842"/>
    </source>
</evidence>
<evidence type="ECO:0000256" key="10">
    <source>
        <dbReference type="ARBA" id="ARBA00032441"/>
    </source>
</evidence>
<comment type="similarity">
    <text evidence="2">Belongs to the TsaE family.</text>
</comment>
<protein>
    <recommendedName>
        <fullName evidence="3">tRNA threonylcarbamoyladenosine biosynthesis protein TsaE</fullName>
    </recommendedName>
    <alternativeName>
        <fullName evidence="10">t(6)A37 threonylcarbamoyladenosine biosynthesis protein TsaE</fullName>
    </alternativeName>
</protein>
<dbReference type="GO" id="GO:0002949">
    <property type="term" value="P:tRNA threonylcarbamoyladenosine modification"/>
    <property type="evidence" value="ECO:0007669"/>
    <property type="project" value="InterPro"/>
</dbReference>
<dbReference type="InterPro" id="IPR027417">
    <property type="entry name" value="P-loop_NTPase"/>
</dbReference>
<keyword evidence="9" id="KW-0460">Magnesium</keyword>
<dbReference type="GO" id="GO:0005737">
    <property type="term" value="C:cytoplasm"/>
    <property type="evidence" value="ECO:0007669"/>
    <property type="project" value="UniProtKB-SubCell"/>
</dbReference>
<dbReference type="PANTHER" id="PTHR33540">
    <property type="entry name" value="TRNA THREONYLCARBAMOYLADENOSINE BIOSYNTHESIS PROTEIN TSAE"/>
    <property type="match status" value="1"/>
</dbReference>
<dbReference type="GO" id="GO:0046872">
    <property type="term" value="F:metal ion binding"/>
    <property type="evidence" value="ECO:0007669"/>
    <property type="project" value="UniProtKB-KW"/>
</dbReference>
<dbReference type="AlphaFoldDB" id="A0A9D1MXA2"/>
<keyword evidence="8" id="KW-0067">ATP-binding</keyword>
<keyword evidence="7" id="KW-0547">Nucleotide-binding</keyword>
<evidence type="ECO:0000313" key="11">
    <source>
        <dbReference type="EMBL" id="HIU91217.1"/>
    </source>
</evidence>
<evidence type="ECO:0000256" key="7">
    <source>
        <dbReference type="ARBA" id="ARBA00022741"/>
    </source>
</evidence>
<dbReference type="Gene3D" id="3.40.50.300">
    <property type="entry name" value="P-loop containing nucleotide triphosphate hydrolases"/>
    <property type="match status" value="1"/>
</dbReference>
<comment type="subcellular location">
    <subcellularLocation>
        <location evidence="1">Cytoplasm</location>
    </subcellularLocation>
</comment>
<reference evidence="11" key="2">
    <citation type="journal article" date="2021" name="PeerJ">
        <title>Extensive microbial diversity within the chicken gut microbiome revealed by metagenomics and culture.</title>
        <authorList>
            <person name="Gilroy R."/>
            <person name="Ravi A."/>
            <person name="Getino M."/>
            <person name="Pursley I."/>
            <person name="Horton D.L."/>
            <person name="Alikhan N.F."/>
            <person name="Baker D."/>
            <person name="Gharbi K."/>
            <person name="Hall N."/>
            <person name="Watson M."/>
            <person name="Adriaenssens E.M."/>
            <person name="Foster-Nyarko E."/>
            <person name="Jarju S."/>
            <person name="Secka A."/>
            <person name="Antonio M."/>
            <person name="Oren A."/>
            <person name="Chaudhuri R.R."/>
            <person name="La Ragione R."/>
            <person name="Hildebrand F."/>
            <person name="Pallen M.J."/>
        </authorList>
    </citation>
    <scope>NUCLEOTIDE SEQUENCE</scope>
    <source>
        <strain evidence="11">ChiHjej12B11-7776</strain>
    </source>
</reference>
<dbReference type="SUPFAM" id="SSF52540">
    <property type="entry name" value="P-loop containing nucleoside triphosphate hydrolases"/>
    <property type="match status" value="1"/>
</dbReference>
<organism evidence="11 12">
    <name type="scientific">Candidatus Fimimonas merdipullorum</name>
    <dbReference type="NCBI Taxonomy" id="2840822"/>
    <lineage>
        <taxon>Bacteria</taxon>
        <taxon>Pseudomonadati</taxon>
        <taxon>Myxococcota</taxon>
        <taxon>Myxococcia</taxon>
        <taxon>Myxococcales</taxon>
        <taxon>Cystobacterineae</taxon>
        <taxon>Myxococcaceae</taxon>
        <taxon>Myxococcaceae incertae sedis</taxon>
        <taxon>Candidatus Fimimonas</taxon>
    </lineage>
</organism>
<accession>A0A9D1MXA2</accession>
<dbReference type="EMBL" id="DVOC01000072">
    <property type="protein sequence ID" value="HIU91217.1"/>
    <property type="molecule type" value="Genomic_DNA"/>
</dbReference>
<reference evidence="11" key="1">
    <citation type="submission" date="2020-10" db="EMBL/GenBank/DDBJ databases">
        <authorList>
            <person name="Gilroy R."/>
        </authorList>
    </citation>
    <scope>NUCLEOTIDE SEQUENCE</scope>
    <source>
        <strain evidence="11">ChiHjej12B11-7776</strain>
    </source>
</reference>
<evidence type="ECO:0000256" key="2">
    <source>
        <dbReference type="ARBA" id="ARBA00007599"/>
    </source>
</evidence>
<gene>
    <name evidence="11" type="primary">tsaE</name>
    <name evidence="11" type="ORF">IAC72_04330</name>
</gene>
<keyword evidence="5" id="KW-0819">tRNA processing</keyword>
<dbReference type="GO" id="GO:0005524">
    <property type="term" value="F:ATP binding"/>
    <property type="evidence" value="ECO:0007669"/>
    <property type="project" value="UniProtKB-KW"/>
</dbReference>
<evidence type="ECO:0000256" key="4">
    <source>
        <dbReference type="ARBA" id="ARBA00022490"/>
    </source>
</evidence>
<sequence length="146" mass="16358">MQFEKTVCTSVQQTLRLAEEFAKNLQGGDVVLLTGELGAGKTHFVKGMARALGVEDVVTSPTFALHNSYQGSTFTLNHFDFYRIQAEEAEILGLNEFFFDKSGVCAVEWWQNVKPLLPKRCIEVLLEKQGDSRVVTIKERLSTSKV</sequence>
<evidence type="ECO:0000256" key="1">
    <source>
        <dbReference type="ARBA" id="ARBA00004496"/>
    </source>
</evidence>
<dbReference type="InterPro" id="IPR003442">
    <property type="entry name" value="T6A_TsaE"/>
</dbReference>
<keyword evidence="6" id="KW-0479">Metal-binding</keyword>
<dbReference type="PANTHER" id="PTHR33540:SF2">
    <property type="entry name" value="TRNA THREONYLCARBAMOYLADENOSINE BIOSYNTHESIS PROTEIN TSAE"/>
    <property type="match status" value="1"/>
</dbReference>
<keyword evidence="4" id="KW-0963">Cytoplasm</keyword>